<dbReference type="Pfam" id="PF03189">
    <property type="entry name" value="Otopetrin"/>
    <property type="match status" value="1"/>
</dbReference>
<comment type="subcellular location">
    <subcellularLocation>
        <location evidence="1">Cell membrane</location>
        <topology evidence="1">Multi-pass membrane protein</topology>
    </subcellularLocation>
</comment>
<keyword evidence="10" id="KW-0407">Ion channel</keyword>
<feature type="transmembrane region" description="Helical" evidence="11">
    <location>
        <begin position="193"/>
        <end position="215"/>
    </location>
</feature>
<accession>A0A7I8VVH7</accession>
<comment type="caution">
    <text evidence="12">The sequence shown here is derived from an EMBL/GenBank/DDBJ whole genome shotgun (WGS) entry which is preliminary data.</text>
</comment>
<dbReference type="AlphaFoldDB" id="A0A7I8VVH7"/>
<dbReference type="InterPro" id="IPR004878">
    <property type="entry name" value="Otopetrin"/>
</dbReference>
<keyword evidence="5 11" id="KW-0812">Transmembrane</keyword>
<evidence type="ECO:0000256" key="11">
    <source>
        <dbReference type="SAM" id="Phobius"/>
    </source>
</evidence>
<feature type="transmembrane region" description="Helical" evidence="11">
    <location>
        <begin position="336"/>
        <end position="358"/>
    </location>
</feature>
<keyword evidence="6" id="KW-0375">Hydrogen ion transport</keyword>
<proteinExistence type="inferred from homology"/>
<evidence type="ECO:0000256" key="5">
    <source>
        <dbReference type="ARBA" id="ARBA00022692"/>
    </source>
</evidence>
<evidence type="ECO:0000256" key="9">
    <source>
        <dbReference type="ARBA" id="ARBA00023136"/>
    </source>
</evidence>
<gene>
    <name evidence="12" type="ORF">DGYR_LOCUS7700</name>
</gene>
<dbReference type="PANTHER" id="PTHR21522:SF32">
    <property type="entry name" value="OTOPETRIN-2"/>
    <property type="match status" value="1"/>
</dbReference>
<feature type="transmembrane region" description="Helical" evidence="11">
    <location>
        <begin position="108"/>
        <end position="128"/>
    </location>
</feature>
<dbReference type="OrthoDB" id="6429739at2759"/>
<feature type="transmembrane region" description="Helical" evidence="11">
    <location>
        <begin position="306"/>
        <end position="324"/>
    </location>
</feature>
<feature type="transmembrane region" description="Helical" evidence="11">
    <location>
        <begin position="28"/>
        <end position="47"/>
    </location>
</feature>
<evidence type="ECO:0000256" key="8">
    <source>
        <dbReference type="ARBA" id="ARBA00023065"/>
    </source>
</evidence>
<keyword evidence="3" id="KW-0813">Transport</keyword>
<dbReference type="GO" id="GO:0005886">
    <property type="term" value="C:plasma membrane"/>
    <property type="evidence" value="ECO:0007669"/>
    <property type="project" value="UniProtKB-SubCell"/>
</dbReference>
<sequence length="381" mass="42383">MQKGRDEKEGKRESVCVCGRVVINMHKALARFGLVHIAATNLCVWLLCTIHETDEDWRYNEATQKYNVVESASTPKPAGIGAKNSGDSPKEDVVCYVTTTLARNTAPFLFPCTAQYSLIALAMIYKIYCSVGKLHRPRHQTETDPRSLSNPTECHKANKGLFLGLFIAILTLISMSCFFVFDKKLNNAKSAAFIFYITETTLLSLCAGVVVVAFFKLQQLRFLGLEEASFESLLLVISLSGLCMYNIFLVVSSIATVSQFGVLSGLSLISSLLAFVEAALQSVFILDGMRRCAANDGQVMMKPGRALVTFLLLVNLCLWVLNAFEARKADSMPAHTQYYGFLAWSIISHICIPMIIFFRFHSAVCLSDIWTNAYVIKRKEL</sequence>
<protein>
    <submittedName>
        <fullName evidence="12">DgyrCDS8062</fullName>
    </submittedName>
</protein>
<evidence type="ECO:0000256" key="10">
    <source>
        <dbReference type="ARBA" id="ARBA00023303"/>
    </source>
</evidence>
<feature type="transmembrane region" description="Helical" evidence="11">
    <location>
        <begin position="261"/>
        <end position="286"/>
    </location>
</feature>
<evidence type="ECO:0000256" key="3">
    <source>
        <dbReference type="ARBA" id="ARBA00022448"/>
    </source>
</evidence>
<dbReference type="GO" id="GO:0015252">
    <property type="term" value="F:proton channel activity"/>
    <property type="evidence" value="ECO:0007669"/>
    <property type="project" value="InterPro"/>
</dbReference>
<evidence type="ECO:0000256" key="4">
    <source>
        <dbReference type="ARBA" id="ARBA00022475"/>
    </source>
</evidence>
<dbReference type="EMBL" id="CAJFCJ010000010">
    <property type="protein sequence ID" value="CAD5119455.1"/>
    <property type="molecule type" value="Genomic_DNA"/>
</dbReference>
<keyword evidence="7 11" id="KW-1133">Transmembrane helix</keyword>
<dbReference type="PANTHER" id="PTHR21522">
    <property type="entry name" value="PROTON CHANNEL OTOP"/>
    <property type="match status" value="1"/>
</dbReference>
<evidence type="ECO:0000256" key="1">
    <source>
        <dbReference type="ARBA" id="ARBA00004651"/>
    </source>
</evidence>
<evidence type="ECO:0000313" key="12">
    <source>
        <dbReference type="EMBL" id="CAD5119455.1"/>
    </source>
</evidence>
<reference evidence="12 13" key="1">
    <citation type="submission" date="2020-08" db="EMBL/GenBank/DDBJ databases">
        <authorList>
            <person name="Hejnol A."/>
        </authorList>
    </citation>
    <scope>NUCLEOTIDE SEQUENCE [LARGE SCALE GENOMIC DNA]</scope>
</reference>
<name>A0A7I8VVH7_9ANNE</name>
<evidence type="ECO:0000256" key="7">
    <source>
        <dbReference type="ARBA" id="ARBA00022989"/>
    </source>
</evidence>
<keyword evidence="8" id="KW-0406">Ion transport</keyword>
<keyword evidence="4" id="KW-1003">Cell membrane</keyword>
<keyword evidence="9 11" id="KW-0472">Membrane</keyword>
<comment type="similarity">
    <text evidence="2">Belongs to the otopetrin family.</text>
</comment>
<feature type="transmembrane region" description="Helical" evidence="11">
    <location>
        <begin position="161"/>
        <end position="181"/>
    </location>
</feature>
<evidence type="ECO:0000256" key="6">
    <source>
        <dbReference type="ARBA" id="ARBA00022781"/>
    </source>
</evidence>
<keyword evidence="13" id="KW-1185">Reference proteome</keyword>
<dbReference type="Proteomes" id="UP000549394">
    <property type="component" value="Unassembled WGS sequence"/>
</dbReference>
<feature type="transmembrane region" description="Helical" evidence="11">
    <location>
        <begin position="235"/>
        <end position="255"/>
    </location>
</feature>
<organism evidence="12 13">
    <name type="scientific">Dimorphilus gyrociliatus</name>
    <dbReference type="NCBI Taxonomy" id="2664684"/>
    <lineage>
        <taxon>Eukaryota</taxon>
        <taxon>Metazoa</taxon>
        <taxon>Spiralia</taxon>
        <taxon>Lophotrochozoa</taxon>
        <taxon>Annelida</taxon>
        <taxon>Polychaeta</taxon>
        <taxon>Polychaeta incertae sedis</taxon>
        <taxon>Dinophilidae</taxon>
        <taxon>Dimorphilus</taxon>
    </lineage>
</organism>
<evidence type="ECO:0000256" key="2">
    <source>
        <dbReference type="ARBA" id="ARBA00006513"/>
    </source>
</evidence>
<evidence type="ECO:0000313" key="13">
    <source>
        <dbReference type="Proteomes" id="UP000549394"/>
    </source>
</evidence>